<keyword evidence="1" id="KW-0472">Membrane</keyword>
<accession>A0A7S3NDQ0</accession>
<dbReference type="EMBL" id="HBIJ01001606">
    <property type="protein sequence ID" value="CAE0360426.1"/>
    <property type="molecule type" value="Transcribed_RNA"/>
</dbReference>
<dbReference type="PANTHER" id="PTHR31485:SF7">
    <property type="entry name" value="PEPTIDYL SERINE ALPHA-GALACTOSYLTRANSFERASE"/>
    <property type="match status" value="1"/>
</dbReference>
<evidence type="ECO:0000256" key="1">
    <source>
        <dbReference type="SAM" id="Phobius"/>
    </source>
</evidence>
<dbReference type="PANTHER" id="PTHR31485">
    <property type="entry name" value="PEPTIDYL SERINE ALPHA-GALACTOSYLTRANSFERASE"/>
    <property type="match status" value="1"/>
</dbReference>
<keyword evidence="1" id="KW-1133">Transmembrane helix</keyword>
<gene>
    <name evidence="2" type="ORF">ALAG00032_LOCUS1156</name>
</gene>
<dbReference type="InterPro" id="IPR044845">
    <property type="entry name" value="HPAT/SRGT1-like"/>
</dbReference>
<name>A0A7S3NDQ0_9STRA</name>
<dbReference type="GO" id="GO:0016757">
    <property type="term" value="F:glycosyltransferase activity"/>
    <property type="evidence" value="ECO:0007669"/>
    <property type="project" value="InterPro"/>
</dbReference>
<reference evidence="2" key="1">
    <citation type="submission" date="2021-01" db="EMBL/GenBank/DDBJ databases">
        <authorList>
            <person name="Corre E."/>
            <person name="Pelletier E."/>
            <person name="Niang G."/>
            <person name="Scheremetjew M."/>
            <person name="Finn R."/>
            <person name="Kale V."/>
            <person name="Holt S."/>
            <person name="Cochrane G."/>
            <person name="Meng A."/>
            <person name="Brown T."/>
            <person name="Cohen L."/>
        </authorList>
    </citation>
    <scope>NUCLEOTIDE SEQUENCE</scope>
    <source>
        <strain evidence="2">CCMP1510</strain>
    </source>
</reference>
<dbReference type="AlphaFoldDB" id="A0A7S3NDQ0"/>
<protein>
    <submittedName>
        <fullName evidence="2">Uncharacterized protein</fullName>
    </submittedName>
</protein>
<evidence type="ECO:0000313" key="2">
    <source>
        <dbReference type="EMBL" id="CAE0360426.1"/>
    </source>
</evidence>
<organism evidence="2">
    <name type="scientific">Aureoumbra lagunensis</name>
    <dbReference type="NCBI Taxonomy" id="44058"/>
    <lineage>
        <taxon>Eukaryota</taxon>
        <taxon>Sar</taxon>
        <taxon>Stramenopiles</taxon>
        <taxon>Ochrophyta</taxon>
        <taxon>Pelagophyceae</taxon>
        <taxon>Pelagomonadales</taxon>
        <taxon>Aureoumbra</taxon>
    </lineage>
</organism>
<keyword evidence="1" id="KW-0812">Transmembrane</keyword>
<sequence length="502" mass="54707">MPPSSSRRRVSLRRVIVYVTAVAAIALLFVHGLALNMRYELSNQKHEQAEVSADIPKVVTDLDDNEPEVHVVFSTDCGSYQHWQSIAVWYSSRQVGHRGPVTRIASGCTAEQRSPIVQEYSEIDTSGQFRAHFAPAGELKGNYKYSNKPSGLYHWLTTAQPRPFQNPTNGIVALIDPDQFLLRPITAAVSLGLDPKVVSQKIQGGGISLFETSSGKPRIIVGRKNEIAALPSRVSKGKPVAQEYGIGGAWGNSGKPNARPSWKAFDIHRVCGKDAPCTRTSAKEADESYSVGPPYLLHATDATNIAESWLKAVPQVHAQYPYLLAEMYAYSMAAANLSLPHAQVHNLMVSNIGAGGEAWDWVDTISWNQVCAGADLTTPPSIFVAPSIPFSNNDHPPGPALPTVLHFCQSYRAGGHKFGKHSVPHDIFSCEQGLFHFEPDQITDAVRQASSAGSDSLKKATRNAFFLCNLLPRLNAALLSYKSTVCPKRGISTWNSQPTVRA</sequence>
<proteinExistence type="predicted"/>
<feature type="transmembrane region" description="Helical" evidence="1">
    <location>
        <begin position="15"/>
        <end position="35"/>
    </location>
</feature>